<name>A0ABQ5CKY4_9ASTR</name>
<organism evidence="1 2">
    <name type="scientific">Tanacetum coccineum</name>
    <dbReference type="NCBI Taxonomy" id="301880"/>
    <lineage>
        <taxon>Eukaryota</taxon>
        <taxon>Viridiplantae</taxon>
        <taxon>Streptophyta</taxon>
        <taxon>Embryophyta</taxon>
        <taxon>Tracheophyta</taxon>
        <taxon>Spermatophyta</taxon>
        <taxon>Magnoliopsida</taxon>
        <taxon>eudicotyledons</taxon>
        <taxon>Gunneridae</taxon>
        <taxon>Pentapetalae</taxon>
        <taxon>asterids</taxon>
        <taxon>campanulids</taxon>
        <taxon>Asterales</taxon>
        <taxon>Asteraceae</taxon>
        <taxon>Asteroideae</taxon>
        <taxon>Anthemideae</taxon>
        <taxon>Anthemidinae</taxon>
        <taxon>Tanacetum</taxon>
    </lineage>
</organism>
<dbReference type="Proteomes" id="UP001151760">
    <property type="component" value="Unassembled WGS sequence"/>
</dbReference>
<proteinExistence type="predicted"/>
<comment type="caution">
    <text evidence="1">The sequence shown here is derived from an EMBL/GenBank/DDBJ whole genome shotgun (WGS) entry which is preliminary data.</text>
</comment>
<dbReference type="EMBL" id="BQNB010014336">
    <property type="protein sequence ID" value="GJT26958.1"/>
    <property type="molecule type" value="Genomic_DNA"/>
</dbReference>
<reference evidence="1" key="1">
    <citation type="journal article" date="2022" name="Int. J. Mol. Sci.">
        <title>Draft Genome of Tanacetum Coccineum: Genomic Comparison of Closely Related Tanacetum-Family Plants.</title>
        <authorList>
            <person name="Yamashiro T."/>
            <person name="Shiraishi A."/>
            <person name="Nakayama K."/>
            <person name="Satake H."/>
        </authorList>
    </citation>
    <scope>NUCLEOTIDE SEQUENCE</scope>
</reference>
<accession>A0ABQ5CKY4</accession>
<evidence type="ECO:0000313" key="1">
    <source>
        <dbReference type="EMBL" id="GJT26958.1"/>
    </source>
</evidence>
<protein>
    <submittedName>
        <fullName evidence="1">Uncharacterized protein</fullName>
    </submittedName>
</protein>
<keyword evidence="2" id="KW-1185">Reference proteome</keyword>
<gene>
    <name evidence="1" type="ORF">Tco_0907233</name>
</gene>
<sequence>MFTLESLTIDADDEVTLEAQHEDDADLMFDTSVFYGDEVVAEHVIEPEVVTTVSDPTTTTDELTLAQTLIEITKFKKVEAITTTATSVTTAAETRPKAKGIIFYEIEQTHRPIISSIPPSSKDKVKAIMIEPEKPLKRKDQIAADEECKKAMMETDRLLAERLQAREREELIIEEKSKFFVELLNKRKKHFAELRA</sequence>
<evidence type="ECO:0000313" key="2">
    <source>
        <dbReference type="Proteomes" id="UP001151760"/>
    </source>
</evidence>
<reference evidence="1" key="2">
    <citation type="submission" date="2022-01" db="EMBL/GenBank/DDBJ databases">
        <authorList>
            <person name="Yamashiro T."/>
            <person name="Shiraishi A."/>
            <person name="Satake H."/>
            <person name="Nakayama K."/>
        </authorList>
    </citation>
    <scope>NUCLEOTIDE SEQUENCE</scope>
</reference>